<organism evidence="1">
    <name type="scientific">Sesamum angustifolium</name>
    <dbReference type="NCBI Taxonomy" id="2727405"/>
    <lineage>
        <taxon>Eukaryota</taxon>
        <taxon>Viridiplantae</taxon>
        <taxon>Streptophyta</taxon>
        <taxon>Embryophyta</taxon>
        <taxon>Tracheophyta</taxon>
        <taxon>Spermatophyta</taxon>
        <taxon>Magnoliopsida</taxon>
        <taxon>eudicotyledons</taxon>
        <taxon>Gunneridae</taxon>
        <taxon>Pentapetalae</taxon>
        <taxon>asterids</taxon>
        <taxon>lamiids</taxon>
        <taxon>Lamiales</taxon>
        <taxon>Pedaliaceae</taxon>
        <taxon>Sesamum</taxon>
    </lineage>
</organism>
<comment type="caution">
    <text evidence="1">The sequence shown here is derived from an EMBL/GenBank/DDBJ whole genome shotgun (WGS) entry which is preliminary data.</text>
</comment>
<reference evidence="1" key="1">
    <citation type="submission" date="2020-06" db="EMBL/GenBank/DDBJ databases">
        <authorList>
            <person name="Li T."/>
            <person name="Hu X."/>
            <person name="Zhang T."/>
            <person name="Song X."/>
            <person name="Zhang H."/>
            <person name="Dai N."/>
            <person name="Sheng W."/>
            <person name="Hou X."/>
            <person name="Wei L."/>
        </authorList>
    </citation>
    <scope>NUCLEOTIDE SEQUENCE</scope>
    <source>
        <strain evidence="1">G01</strain>
        <tissue evidence="1">Leaf</tissue>
    </source>
</reference>
<dbReference type="AlphaFoldDB" id="A0AAW2PWF4"/>
<name>A0AAW2PWF4_9LAMI</name>
<dbReference type="EMBL" id="JACGWK010000004">
    <property type="protein sequence ID" value="KAL0359861.1"/>
    <property type="molecule type" value="Genomic_DNA"/>
</dbReference>
<accession>A0AAW2PWF4</accession>
<proteinExistence type="predicted"/>
<sequence length="126" mass="15051">MEEMGHLDPKAVDWLSDKPPEHWSRSHFNCFPKCDMLLNNICETFNSCILEAREKPILTMLEWIREFIMTRLSDNRDRARKKWWKKNVQEFKKIVEKNIDKAADCIPSSQMIGIMKFLLMMAQDML</sequence>
<protein>
    <submittedName>
        <fullName evidence="1">Uncharacterized protein</fullName>
    </submittedName>
</protein>
<dbReference type="PANTHER" id="PTHR31973:SF187">
    <property type="entry name" value="MUTATOR TRANSPOSASE MUDRA PROTEIN"/>
    <property type="match status" value="1"/>
</dbReference>
<reference evidence="1" key="2">
    <citation type="journal article" date="2024" name="Plant">
        <title>Genomic evolution and insights into agronomic trait innovations of Sesamum species.</title>
        <authorList>
            <person name="Miao H."/>
            <person name="Wang L."/>
            <person name="Qu L."/>
            <person name="Liu H."/>
            <person name="Sun Y."/>
            <person name="Le M."/>
            <person name="Wang Q."/>
            <person name="Wei S."/>
            <person name="Zheng Y."/>
            <person name="Lin W."/>
            <person name="Duan Y."/>
            <person name="Cao H."/>
            <person name="Xiong S."/>
            <person name="Wang X."/>
            <person name="Wei L."/>
            <person name="Li C."/>
            <person name="Ma Q."/>
            <person name="Ju M."/>
            <person name="Zhao R."/>
            <person name="Li G."/>
            <person name="Mu C."/>
            <person name="Tian Q."/>
            <person name="Mei H."/>
            <person name="Zhang T."/>
            <person name="Gao T."/>
            <person name="Zhang H."/>
        </authorList>
    </citation>
    <scope>NUCLEOTIDE SEQUENCE</scope>
    <source>
        <strain evidence="1">G01</strain>
    </source>
</reference>
<gene>
    <name evidence="1" type="ORF">Sangu_0835500</name>
</gene>
<dbReference type="PANTHER" id="PTHR31973">
    <property type="entry name" value="POLYPROTEIN, PUTATIVE-RELATED"/>
    <property type="match status" value="1"/>
</dbReference>
<evidence type="ECO:0000313" key="1">
    <source>
        <dbReference type="EMBL" id="KAL0359861.1"/>
    </source>
</evidence>